<dbReference type="AlphaFoldDB" id="A0A8J3Y467"/>
<dbReference type="Proteomes" id="UP000652013">
    <property type="component" value="Unassembled WGS sequence"/>
</dbReference>
<evidence type="ECO:0000313" key="3">
    <source>
        <dbReference type="Proteomes" id="UP000652013"/>
    </source>
</evidence>
<feature type="region of interest" description="Disordered" evidence="1">
    <location>
        <begin position="1"/>
        <end position="38"/>
    </location>
</feature>
<sequence>MHRTRIRNRAGHEPVRPGTPAVRRHAAQRDSEGRRFAAPQACAQQITAAPADRATISRYAQCPFLPRAAPLRLAWAS</sequence>
<name>A0A8J3Y467_9ACTN</name>
<gene>
    <name evidence="2" type="ORF">Sya03_04790</name>
</gene>
<reference evidence="2" key="1">
    <citation type="submission" date="2021-01" db="EMBL/GenBank/DDBJ databases">
        <title>Whole genome shotgun sequence of Spirilliplanes yamanashiensis NBRC 15828.</title>
        <authorList>
            <person name="Komaki H."/>
            <person name="Tamura T."/>
        </authorList>
    </citation>
    <scope>NUCLEOTIDE SEQUENCE</scope>
    <source>
        <strain evidence="2">NBRC 15828</strain>
    </source>
</reference>
<evidence type="ECO:0000313" key="2">
    <source>
        <dbReference type="EMBL" id="GIJ01127.1"/>
    </source>
</evidence>
<protein>
    <submittedName>
        <fullName evidence="2">Uncharacterized protein</fullName>
    </submittedName>
</protein>
<evidence type="ECO:0000256" key="1">
    <source>
        <dbReference type="SAM" id="MobiDB-lite"/>
    </source>
</evidence>
<organism evidence="2 3">
    <name type="scientific">Spirilliplanes yamanashiensis</name>
    <dbReference type="NCBI Taxonomy" id="42233"/>
    <lineage>
        <taxon>Bacteria</taxon>
        <taxon>Bacillati</taxon>
        <taxon>Actinomycetota</taxon>
        <taxon>Actinomycetes</taxon>
        <taxon>Micromonosporales</taxon>
        <taxon>Micromonosporaceae</taxon>
        <taxon>Spirilliplanes</taxon>
    </lineage>
</organism>
<accession>A0A8J3Y467</accession>
<dbReference type="EMBL" id="BOOY01000003">
    <property type="protein sequence ID" value="GIJ01127.1"/>
    <property type="molecule type" value="Genomic_DNA"/>
</dbReference>
<comment type="caution">
    <text evidence="2">The sequence shown here is derived from an EMBL/GenBank/DDBJ whole genome shotgun (WGS) entry which is preliminary data.</text>
</comment>
<keyword evidence="3" id="KW-1185">Reference proteome</keyword>
<proteinExistence type="predicted"/>